<accession>A0A8J7KIT3</accession>
<evidence type="ECO:0000313" key="2">
    <source>
        <dbReference type="Proteomes" id="UP000622552"/>
    </source>
</evidence>
<dbReference type="Pfam" id="PF03883">
    <property type="entry name" value="H2O2_YaaD"/>
    <property type="match status" value="1"/>
</dbReference>
<gene>
    <name evidence="1" type="ORF">IW245_005829</name>
</gene>
<protein>
    <submittedName>
        <fullName evidence="1">Cytoplasmic iron level regulating protein YaaA (DUF328/UPF0246 family)</fullName>
    </submittedName>
</protein>
<name>A0A8J7KIT3_9ACTN</name>
<dbReference type="GO" id="GO:0033194">
    <property type="term" value="P:response to hydroperoxide"/>
    <property type="evidence" value="ECO:0007669"/>
    <property type="project" value="TreeGrafter"/>
</dbReference>
<dbReference type="Proteomes" id="UP000622552">
    <property type="component" value="Unassembled WGS sequence"/>
</dbReference>
<organism evidence="1 2">
    <name type="scientific">Longispora fulva</name>
    <dbReference type="NCBI Taxonomy" id="619741"/>
    <lineage>
        <taxon>Bacteria</taxon>
        <taxon>Bacillati</taxon>
        <taxon>Actinomycetota</taxon>
        <taxon>Actinomycetes</taxon>
        <taxon>Micromonosporales</taxon>
        <taxon>Micromonosporaceae</taxon>
        <taxon>Longispora</taxon>
    </lineage>
</organism>
<reference evidence="1" key="1">
    <citation type="submission" date="2020-11" db="EMBL/GenBank/DDBJ databases">
        <title>Sequencing the genomes of 1000 actinobacteria strains.</title>
        <authorList>
            <person name="Klenk H.-P."/>
        </authorList>
    </citation>
    <scope>NUCLEOTIDE SEQUENCE</scope>
    <source>
        <strain evidence="1">DSM 45356</strain>
    </source>
</reference>
<dbReference type="PANTHER" id="PTHR30283:SF4">
    <property type="entry name" value="PEROXIDE STRESS RESISTANCE PROTEIN YAAA"/>
    <property type="match status" value="1"/>
</dbReference>
<dbReference type="GO" id="GO:0005829">
    <property type="term" value="C:cytosol"/>
    <property type="evidence" value="ECO:0007669"/>
    <property type="project" value="TreeGrafter"/>
</dbReference>
<dbReference type="AlphaFoldDB" id="A0A8J7KIT3"/>
<dbReference type="RefSeq" id="WP_197006269.1">
    <property type="nucleotide sequence ID" value="NZ_BONS01000006.1"/>
</dbReference>
<keyword evidence="2" id="KW-1185">Reference proteome</keyword>
<dbReference type="InterPro" id="IPR005583">
    <property type="entry name" value="YaaA"/>
</dbReference>
<evidence type="ECO:0000313" key="1">
    <source>
        <dbReference type="EMBL" id="MBG6139635.1"/>
    </source>
</evidence>
<proteinExistence type="predicted"/>
<dbReference type="PANTHER" id="PTHR30283">
    <property type="entry name" value="PEROXIDE STRESS RESPONSE PROTEIN YAAA"/>
    <property type="match status" value="1"/>
</dbReference>
<dbReference type="EMBL" id="JADOUF010000001">
    <property type="protein sequence ID" value="MBG6139635.1"/>
    <property type="molecule type" value="Genomic_DNA"/>
</dbReference>
<comment type="caution">
    <text evidence="1">The sequence shown here is derived from an EMBL/GenBank/DDBJ whole genome shotgun (WGS) entry which is preliminary data.</text>
</comment>
<sequence>MIVLLPPSETKNPTGTGEPLALSALSFPELNPVRQRLVTVLSGLSPEEGRAALGLSEKQEQELKHNLVLREAATMPALDRYTGVLFDSLDAPTLPAGARARLMVGSALFGLLGAEDPVPAYRLSGGSRLPGVGGLPALWKPVLGPVLRGLDGMVVDLRSGAYGALAPLPGAVAVRVVTAEGKVVSHFNKATKGLLARALAQAPVETVDELVDVARAAGLEATATGRWTVEIVHA</sequence>